<feature type="transmembrane region" description="Helical" evidence="1">
    <location>
        <begin position="120"/>
        <end position="138"/>
    </location>
</feature>
<reference evidence="2 3" key="1">
    <citation type="journal article" date="2012" name="Appl. Environ. Microbiol.">
        <title>Genome Sequence of Thermotolerant Bacillus methanolicus: Features and Regulation Related to Methylotrophy and Production of L-Lysine and L-Glutamate from Methanol.</title>
        <authorList>
            <person name="Heggeset T.M."/>
            <person name="Krog A."/>
            <person name="Balzer S."/>
            <person name="Wentzel A."/>
            <person name="Ellingsen T.E."/>
            <person name="Brautaset T."/>
        </authorList>
    </citation>
    <scope>NUCLEOTIDE SEQUENCE [LARGE SCALE GENOMIC DNA]</scope>
    <source>
        <strain evidence="2 3">PB1</strain>
    </source>
</reference>
<evidence type="ECO:0000256" key="1">
    <source>
        <dbReference type="SAM" id="Phobius"/>
    </source>
</evidence>
<evidence type="ECO:0000313" key="2">
    <source>
        <dbReference type="EMBL" id="EIJ81783.1"/>
    </source>
</evidence>
<accession>I3E5L2</accession>
<sequence>MNKVINFSINTDVAYRLLETRRQKLAFILPFIFFSVFITAILDTALFFMPFHNPLQGLICYLIYPPLMFMFGLLYYKNYKNIYIKRDKMKINTLPLGIGYCVIGFLVGSAIYLISGQIVFLLIFTVIAASGTFIWMNCQEFIHRMEEEIWAEKNK</sequence>
<keyword evidence="3" id="KW-1185">Reference proteome</keyword>
<proteinExistence type="predicted"/>
<name>I3E5L2_BACMT</name>
<dbReference type="EMBL" id="AFEU01000001">
    <property type="protein sequence ID" value="EIJ81783.1"/>
    <property type="molecule type" value="Genomic_DNA"/>
</dbReference>
<dbReference type="RefSeq" id="WP_003350532.1">
    <property type="nucleotide sequence ID" value="NZ_AFEU01000001.1"/>
</dbReference>
<feature type="transmembrane region" description="Helical" evidence="1">
    <location>
        <begin position="55"/>
        <end position="76"/>
    </location>
</feature>
<keyword evidence="1" id="KW-0812">Transmembrane</keyword>
<dbReference type="AlphaFoldDB" id="I3E5L2"/>
<organism evidence="2 3">
    <name type="scientific">Bacillus methanolicus PB1</name>
    <dbReference type="NCBI Taxonomy" id="997296"/>
    <lineage>
        <taxon>Bacteria</taxon>
        <taxon>Bacillati</taxon>
        <taxon>Bacillota</taxon>
        <taxon>Bacilli</taxon>
        <taxon>Bacillales</taxon>
        <taxon>Bacillaceae</taxon>
        <taxon>Bacillus</taxon>
    </lineage>
</organism>
<keyword evidence="1" id="KW-1133">Transmembrane helix</keyword>
<feature type="transmembrane region" description="Helical" evidence="1">
    <location>
        <begin position="97"/>
        <end position="114"/>
    </location>
</feature>
<evidence type="ECO:0000313" key="3">
    <source>
        <dbReference type="Proteomes" id="UP000010523"/>
    </source>
</evidence>
<comment type="caution">
    <text evidence="2">The sequence shown here is derived from an EMBL/GenBank/DDBJ whole genome shotgun (WGS) entry which is preliminary data.</text>
</comment>
<dbReference type="PATRIC" id="fig|997296.3.peg.569"/>
<gene>
    <name evidence="2" type="ORF">PB1_02550</name>
</gene>
<dbReference type="Proteomes" id="UP000010523">
    <property type="component" value="Unassembled WGS sequence"/>
</dbReference>
<feature type="transmembrane region" description="Helical" evidence="1">
    <location>
        <begin position="25"/>
        <end position="49"/>
    </location>
</feature>
<keyword evidence="1" id="KW-0472">Membrane</keyword>
<protein>
    <submittedName>
        <fullName evidence="2">Uncharacterized protein</fullName>
    </submittedName>
</protein>